<reference evidence="2 3" key="1">
    <citation type="journal article" date="2014" name="Int. J. Syst. Evol. Microbiol.">
        <title>Complete genome sequence of Corynebacterium casei LMG S-19264T (=DSM 44701T), isolated from a smear-ripened cheese.</title>
        <authorList>
            <consortium name="US DOE Joint Genome Institute (JGI-PGF)"/>
            <person name="Walter F."/>
            <person name="Albersmeier A."/>
            <person name="Kalinowski J."/>
            <person name="Ruckert C."/>
        </authorList>
    </citation>
    <scope>NUCLEOTIDE SEQUENCE [LARGE SCALE GENOMIC DNA]</scope>
    <source>
        <strain evidence="2 3">CGMCC 1.7029</strain>
    </source>
</reference>
<name>A0A918DB35_9RHOB</name>
<evidence type="ECO:0000313" key="2">
    <source>
        <dbReference type="EMBL" id="GGO24388.1"/>
    </source>
</evidence>
<dbReference type="OrthoDB" id="7871801at2"/>
<dbReference type="Proteomes" id="UP000598196">
    <property type="component" value="Unassembled WGS sequence"/>
</dbReference>
<dbReference type="RefSeq" id="WP_146285929.1">
    <property type="nucleotide sequence ID" value="NZ_BMLP01000001.1"/>
</dbReference>
<evidence type="ECO:0000313" key="3">
    <source>
        <dbReference type="Proteomes" id="UP000598196"/>
    </source>
</evidence>
<keyword evidence="1" id="KW-0812">Transmembrane</keyword>
<keyword evidence="3" id="KW-1185">Reference proteome</keyword>
<feature type="transmembrane region" description="Helical" evidence="1">
    <location>
        <begin position="55"/>
        <end position="75"/>
    </location>
</feature>
<gene>
    <name evidence="2" type="ORF">GCM10010991_02690</name>
</gene>
<keyword evidence="1" id="KW-1133">Transmembrane helix</keyword>
<organism evidence="2 3">
    <name type="scientific">Gemmobacter aquaticus</name>
    <dbReference type="NCBI Taxonomy" id="490185"/>
    <lineage>
        <taxon>Bacteria</taxon>
        <taxon>Pseudomonadati</taxon>
        <taxon>Pseudomonadota</taxon>
        <taxon>Alphaproteobacteria</taxon>
        <taxon>Rhodobacterales</taxon>
        <taxon>Paracoccaceae</taxon>
        <taxon>Gemmobacter</taxon>
    </lineage>
</organism>
<keyword evidence="1" id="KW-0472">Membrane</keyword>
<sequence>MNRRGPVFLARRSYRMRRLRDGARLLPVAGTFLLLLPILWQPAATEARDTAFDGIYIFAVWAGLIIVAAILSRALGTGEEAEAPAGREDDEGLTP</sequence>
<comment type="caution">
    <text evidence="2">The sequence shown here is derived from an EMBL/GenBank/DDBJ whole genome shotgun (WGS) entry which is preliminary data.</text>
</comment>
<dbReference type="EMBL" id="BMLP01000001">
    <property type="protein sequence ID" value="GGO24388.1"/>
    <property type="molecule type" value="Genomic_DNA"/>
</dbReference>
<proteinExistence type="predicted"/>
<evidence type="ECO:0000256" key="1">
    <source>
        <dbReference type="SAM" id="Phobius"/>
    </source>
</evidence>
<protein>
    <submittedName>
        <fullName evidence="2">Uncharacterized protein</fullName>
    </submittedName>
</protein>
<dbReference type="AlphaFoldDB" id="A0A918DB35"/>
<accession>A0A918DB35</accession>